<gene>
    <name evidence="1" type="ORF">ZOSMA_9G01130</name>
</gene>
<comment type="caution">
    <text evidence="1">The sequence shown here is derived from an EMBL/GenBank/DDBJ whole genome shotgun (WGS) entry which is preliminary data.</text>
</comment>
<evidence type="ECO:0000313" key="2">
    <source>
        <dbReference type="Proteomes" id="UP000036987"/>
    </source>
</evidence>
<keyword evidence="2" id="KW-1185">Reference proteome</keyword>
<evidence type="ECO:0000313" key="1">
    <source>
        <dbReference type="EMBL" id="KMZ56008.1"/>
    </source>
</evidence>
<organism evidence="1 2">
    <name type="scientific">Zostera marina</name>
    <name type="common">Eelgrass</name>
    <dbReference type="NCBI Taxonomy" id="29655"/>
    <lineage>
        <taxon>Eukaryota</taxon>
        <taxon>Viridiplantae</taxon>
        <taxon>Streptophyta</taxon>
        <taxon>Embryophyta</taxon>
        <taxon>Tracheophyta</taxon>
        <taxon>Spermatophyta</taxon>
        <taxon>Magnoliopsida</taxon>
        <taxon>Liliopsida</taxon>
        <taxon>Zosteraceae</taxon>
        <taxon>Zostera</taxon>
    </lineage>
</organism>
<dbReference type="EMBL" id="LFYR01002228">
    <property type="protein sequence ID" value="KMZ56008.1"/>
    <property type="molecule type" value="Genomic_DNA"/>
</dbReference>
<dbReference type="Proteomes" id="UP000036987">
    <property type="component" value="Unassembled WGS sequence"/>
</dbReference>
<proteinExistence type="predicted"/>
<reference evidence="2" key="1">
    <citation type="journal article" date="2016" name="Nature">
        <title>The genome of the seagrass Zostera marina reveals angiosperm adaptation to the sea.</title>
        <authorList>
            <person name="Olsen J.L."/>
            <person name="Rouze P."/>
            <person name="Verhelst B."/>
            <person name="Lin Y.-C."/>
            <person name="Bayer T."/>
            <person name="Collen J."/>
            <person name="Dattolo E."/>
            <person name="De Paoli E."/>
            <person name="Dittami S."/>
            <person name="Maumus F."/>
            <person name="Michel G."/>
            <person name="Kersting A."/>
            <person name="Lauritano C."/>
            <person name="Lohaus R."/>
            <person name="Toepel M."/>
            <person name="Tonon T."/>
            <person name="Vanneste K."/>
            <person name="Amirebrahimi M."/>
            <person name="Brakel J."/>
            <person name="Bostroem C."/>
            <person name="Chovatia M."/>
            <person name="Grimwood J."/>
            <person name="Jenkins J.W."/>
            <person name="Jueterbock A."/>
            <person name="Mraz A."/>
            <person name="Stam W.T."/>
            <person name="Tice H."/>
            <person name="Bornberg-Bauer E."/>
            <person name="Green P.J."/>
            <person name="Pearson G.A."/>
            <person name="Procaccini G."/>
            <person name="Duarte C.M."/>
            <person name="Schmutz J."/>
            <person name="Reusch T.B.H."/>
            <person name="Van de Peer Y."/>
        </authorList>
    </citation>
    <scope>NUCLEOTIDE SEQUENCE [LARGE SCALE GENOMIC DNA]</scope>
    <source>
        <strain evidence="2">cv. Finnish</strain>
    </source>
</reference>
<name>A0A0K9NH93_ZOSMR</name>
<sequence length="22" mass="2490">MAPDRLPRSLTTLLMTGRAFEI</sequence>
<dbReference type="AlphaFoldDB" id="A0A0K9NH93"/>
<accession>A0A0K9NH93</accession>
<protein>
    <submittedName>
        <fullName evidence="1">Uncharacterized protein</fullName>
    </submittedName>
</protein>